<evidence type="ECO:0000256" key="4">
    <source>
        <dbReference type="ARBA" id="ARBA00023136"/>
    </source>
</evidence>
<dbReference type="GO" id="GO:0033281">
    <property type="term" value="C:TAT protein transport complex"/>
    <property type="evidence" value="ECO:0007669"/>
    <property type="project" value="UniProtKB-UniRule"/>
</dbReference>
<dbReference type="GO" id="GO:0009977">
    <property type="term" value="F:proton motive force dependent protein transmembrane transporter activity"/>
    <property type="evidence" value="ECO:0007669"/>
    <property type="project" value="TreeGrafter"/>
</dbReference>
<keyword evidence="2 5" id="KW-0812">Transmembrane</keyword>
<dbReference type="PANTHER" id="PTHR30371:SF0">
    <property type="entry name" value="SEC-INDEPENDENT PROTEIN TRANSLOCASE PROTEIN TATC, CHLOROPLASTIC-RELATED"/>
    <property type="match status" value="1"/>
</dbReference>
<feature type="transmembrane region" description="Helical" evidence="5">
    <location>
        <begin position="248"/>
        <end position="268"/>
    </location>
</feature>
<dbReference type="Proteomes" id="UP000000440">
    <property type="component" value="Chromosome"/>
</dbReference>
<gene>
    <name evidence="5" type="primary">tatC</name>
    <name evidence="7" type="ordered locus">tlr0953</name>
</gene>
<feature type="transmembrane region" description="Helical" evidence="5">
    <location>
        <begin position="141"/>
        <end position="169"/>
    </location>
</feature>
<dbReference type="EnsemblBacteria" id="BAC08505">
    <property type="protein sequence ID" value="BAC08505"/>
    <property type="gene ID" value="BAC08505"/>
</dbReference>
<dbReference type="PATRIC" id="fig|197221.4.peg.1000"/>
<proteinExistence type="inferred from homology"/>
<dbReference type="InterPro" id="IPR019820">
    <property type="entry name" value="Sec-indep_translocase_CS"/>
</dbReference>
<dbReference type="HAMAP" id="MF_00902">
    <property type="entry name" value="TatC"/>
    <property type="match status" value="1"/>
</dbReference>
<keyword evidence="8" id="KW-1185">Reference proteome</keyword>
<comment type="subunit">
    <text evidence="5">Forms a complex with TatA.</text>
</comment>
<dbReference type="InterPro" id="IPR002033">
    <property type="entry name" value="TatC"/>
</dbReference>
<comment type="function">
    <text evidence="5">Part of the twin-arginine translocation (Tat) system that transports large folded proteins containing a characteristic twin-arginine motif in their signal peptide across membranes.</text>
</comment>
<comment type="subcellular location">
    <subcellularLocation>
        <location evidence="5">Cell inner membrane</location>
        <topology evidence="5">Multi-pass membrane protein</topology>
    </subcellularLocation>
    <subcellularLocation>
        <location evidence="1">Membrane</location>
        <topology evidence="1">Multi-pass membrane protein</topology>
    </subcellularLocation>
</comment>
<keyword evidence="5" id="KW-0813">Transport</keyword>
<dbReference type="Pfam" id="PF00902">
    <property type="entry name" value="TatC"/>
    <property type="match status" value="1"/>
</dbReference>
<dbReference type="PANTHER" id="PTHR30371">
    <property type="entry name" value="SEC-INDEPENDENT PROTEIN TRANSLOCASE PROTEIN TATC"/>
    <property type="match status" value="1"/>
</dbReference>
<keyword evidence="5" id="KW-0653">Protein transport</keyword>
<dbReference type="EMBL" id="BA000039">
    <property type="protein sequence ID" value="BAC08505.1"/>
    <property type="molecule type" value="Genomic_DNA"/>
</dbReference>
<dbReference type="GO" id="GO:0043953">
    <property type="term" value="P:protein transport by the Tat complex"/>
    <property type="evidence" value="ECO:0007669"/>
    <property type="project" value="UniProtKB-UniRule"/>
</dbReference>
<evidence type="ECO:0000256" key="6">
    <source>
        <dbReference type="SAM" id="MobiDB-lite"/>
    </source>
</evidence>
<feature type="compositionally biased region" description="Low complexity" evidence="6">
    <location>
        <begin position="1"/>
        <end position="18"/>
    </location>
</feature>
<protein>
    <recommendedName>
        <fullName evidence="5">Sec-independent protein translocase protein TatC</fullName>
    </recommendedName>
</protein>
<dbReference type="PRINTS" id="PR01840">
    <property type="entry name" value="TATCFAMILY"/>
</dbReference>
<feature type="transmembrane region" description="Helical" evidence="5">
    <location>
        <begin position="56"/>
        <end position="78"/>
    </location>
</feature>
<dbReference type="eggNOG" id="COG0805">
    <property type="taxonomic scope" value="Bacteria"/>
</dbReference>
<dbReference type="GO" id="GO:0065002">
    <property type="term" value="P:intracellular protein transmembrane transport"/>
    <property type="evidence" value="ECO:0007669"/>
    <property type="project" value="TreeGrafter"/>
</dbReference>
<dbReference type="PROSITE" id="PS01218">
    <property type="entry name" value="TATC"/>
    <property type="match status" value="1"/>
</dbReference>
<evidence type="ECO:0000313" key="7">
    <source>
        <dbReference type="EMBL" id="BAC08505.1"/>
    </source>
</evidence>
<keyword evidence="5" id="KW-0811">Translocation</keyword>
<dbReference type="STRING" id="197221.gene:10747545"/>
<evidence type="ECO:0000256" key="2">
    <source>
        <dbReference type="ARBA" id="ARBA00022692"/>
    </source>
</evidence>
<reference evidence="7 8" key="1">
    <citation type="journal article" date="2002" name="DNA Res.">
        <title>Complete genome structure of the thermophilic cyanobacterium Thermosynechococcus elongatus BP-1.</title>
        <authorList>
            <person name="Nakamura Y."/>
            <person name="Kaneko T."/>
            <person name="Sato S."/>
            <person name="Ikeuchi M."/>
            <person name="Katoh H."/>
            <person name="Sasamoto S."/>
            <person name="Watanabe A."/>
            <person name="Iriguchi M."/>
            <person name="Kawashima K."/>
            <person name="Kimura T."/>
            <person name="Kishida Y."/>
            <person name="Kiyokawa C."/>
            <person name="Kohara M."/>
            <person name="Matsumoto M."/>
            <person name="Matsuno A."/>
            <person name="Nakazaki N."/>
            <person name="Shimpo S."/>
            <person name="Sugimoto M."/>
            <person name="Takeuchi C."/>
            <person name="Yamada M."/>
            <person name="Tabata S."/>
        </authorList>
    </citation>
    <scope>NUCLEOTIDE SEQUENCE [LARGE SCALE GENOMIC DNA]</scope>
    <source>
        <strain evidence="8">IAM M-273 / NIES-2133 / BP-1</strain>
    </source>
</reference>
<keyword evidence="5" id="KW-0997">Cell inner membrane</keyword>
<dbReference type="KEGG" id="tel:tlr0953"/>
<accession>Q8DKA6</accession>
<keyword evidence="4 5" id="KW-0472">Membrane</keyword>
<organism evidence="7 8">
    <name type="scientific">Thermosynechococcus vestitus (strain NIES-2133 / IAM M-273 / BP-1)</name>
    <dbReference type="NCBI Taxonomy" id="197221"/>
    <lineage>
        <taxon>Bacteria</taxon>
        <taxon>Bacillati</taxon>
        <taxon>Cyanobacteriota</taxon>
        <taxon>Cyanophyceae</taxon>
        <taxon>Acaryochloridales</taxon>
        <taxon>Thermosynechococcaceae</taxon>
        <taxon>Thermosynechococcus</taxon>
    </lineage>
</organism>
<evidence type="ECO:0000313" key="8">
    <source>
        <dbReference type="Proteomes" id="UP000000440"/>
    </source>
</evidence>
<dbReference type="RefSeq" id="WP_011056797.1">
    <property type="nucleotide sequence ID" value="NC_004113.1"/>
</dbReference>
<keyword evidence="3 5" id="KW-1133">Transmembrane helix</keyword>
<feature type="transmembrane region" description="Helical" evidence="5">
    <location>
        <begin position="224"/>
        <end position="242"/>
    </location>
</feature>
<feature type="transmembrane region" description="Helical" evidence="5">
    <location>
        <begin position="98"/>
        <end position="120"/>
    </location>
</feature>
<name>Q8DKA6_THEVB</name>
<sequence length="273" mass="29885">MTRSPDIPDIESPSPNSSAIADRSLEENIPLDPEDELPNEVEMSLWDHLEELRQRLFVVLGTVAVTIGLCFSQVRWIIEFLEKPAQGAKFLQLSPGEYFFVSCKAAAYSGILLATPMILYQAIRFILPGLTRREQRLLAPVVFGSSLLFIAGLVFAYTLLAPAALGFFISYGAEVVEQLWSIDRYVDFILLLLLATGLAFQVPILQMVLIALGIVSIAQLLSQWRYVVMIAVAVAAVLTPSIDPITQGLLAAALLALYFTGIGLAKLMGMGRP</sequence>
<evidence type="ECO:0000256" key="1">
    <source>
        <dbReference type="ARBA" id="ARBA00004141"/>
    </source>
</evidence>
<keyword evidence="5" id="KW-1003">Cell membrane</keyword>
<dbReference type="NCBIfam" id="TIGR00945">
    <property type="entry name" value="tatC"/>
    <property type="match status" value="1"/>
</dbReference>
<feature type="transmembrane region" description="Helical" evidence="5">
    <location>
        <begin position="189"/>
        <end position="212"/>
    </location>
</feature>
<evidence type="ECO:0000256" key="5">
    <source>
        <dbReference type="HAMAP-Rule" id="MF_00902"/>
    </source>
</evidence>
<comment type="similarity">
    <text evidence="5">Belongs to the TatC family.</text>
</comment>
<feature type="region of interest" description="Disordered" evidence="6">
    <location>
        <begin position="1"/>
        <end position="24"/>
    </location>
</feature>
<dbReference type="AlphaFoldDB" id="Q8DKA6"/>
<evidence type="ECO:0000256" key="3">
    <source>
        <dbReference type="ARBA" id="ARBA00022989"/>
    </source>
</evidence>